<dbReference type="GO" id="GO:0005886">
    <property type="term" value="C:plasma membrane"/>
    <property type="evidence" value="ECO:0007669"/>
    <property type="project" value="UniProtKB-SubCell"/>
</dbReference>
<evidence type="ECO:0000256" key="5">
    <source>
        <dbReference type="ARBA" id="ARBA00023136"/>
    </source>
</evidence>
<feature type="transmembrane region" description="Helical" evidence="6">
    <location>
        <begin position="88"/>
        <end position="109"/>
    </location>
</feature>
<dbReference type="InterPro" id="IPR001851">
    <property type="entry name" value="ABC_transp_permease"/>
</dbReference>
<sequence length="316" mass="32992">MKNAVESREGLLIISILLIFVVFTIIDPIYIYPRNMVNILEQSVVNGFLAVGITFAIVLAGIDLSIGSIYALAIVFVSKFLVAGVNPFIAIILGIIIGAIFGGFNGLLISKLKLQPFIATLGTMSVYRGIAYIVTQGNPVLGIPDNYRSILNSNTFGSIIPVSIFILIAFVILTQIILKKTKPGTYIYSVGGNEESAFLSGIKIDRIKILGYAFSGIGGAIAGMVLLAQLGTGEPIAGTGAELNAIAATAIGGTSLAGGKGSPVAAFLGAILLSALKVGLIVAMVPTFWQYVATGAIIIVAASVEIIQKRLKRATT</sequence>
<evidence type="ECO:0000256" key="3">
    <source>
        <dbReference type="ARBA" id="ARBA00022692"/>
    </source>
</evidence>
<name>A0A7L6N485_9MOLU</name>
<dbReference type="KEGG" id="tbk:HF295_07085"/>
<feature type="transmembrane region" description="Helical" evidence="6">
    <location>
        <begin position="44"/>
        <end position="76"/>
    </location>
</feature>
<gene>
    <name evidence="7" type="ORF">HF295_07085</name>
</gene>
<dbReference type="GO" id="GO:0022857">
    <property type="term" value="F:transmembrane transporter activity"/>
    <property type="evidence" value="ECO:0007669"/>
    <property type="project" value="InterPro"/>
</dbReference>
<dbReference type="Proteomes" id="UP000512167">
    <property type="component" value="Chromosome"/>
</dbReference>
<keyword evidence="8" id="KW-1185">Reference proteome</keyword>
<keyword evidence="2" id="KW-1003">Cell membrane</keyword>
<organism evidence="7 8">
    <name type="scientific">Hujiaoplasma nucleasis</name>
    <dbReference type="NCBI Taxonomy" id="2725268"/>
    <lineage>
        <taxon>Bacteria</taxon>
        <taxon>Bacillati</taxon>
        <taxon>Mycoplasmatota</taxon>
        <taxon>Mollicutes</taxon>
        <taxon>Candidatus Izemoplasmatales</taxon>
        <taxon>Hujiaoplasmataceae</taxon>
        <taxon>Hujiaoplasma</taxon>
    </lineage>
</organism>
<comment type="subcellular location">
    <subcellularLocation>
        <location evidence="1">Cell membrane</location>
        <topology evidence="1">Multi-pass membrane protein</topology>
    </subcellularLocation>
</comment>
<feature type="transmembrane region" description="Helical" evidence="6">
    <location>
        <begin position="209"/>
        <end position="230"/>
    </location>
</feature>
<feature type="transmembrane region" description="Helical" evidence="6">
    <location>
        <begin position="116"/>
        <end position="135"/>
    </location>
</feature>
<feature type="transmembrane region" description="Helical" evidence="6">
    <location>
        <begin position="288"/>
        <end position="307"/>
    </location>
</feature>
<accession>A0A7L6N485</accession>
<feature type="transmembrane region" description="Helical" evidence="6">
    <location>
        <begin position="236"/>
        <end position="257"/>
    </location>
</feature>
<evidence type="ECO:0000313" key="8">
    <source>
        <dbReference type="Proteomes" id="UP000512167"/>
    </source>
</evidence>
<keyword evidence="4 6" id="KW-1133">Transmembrane helix</keyword>
<dbReference type="Pfam" id="PF02653">
    <property type="entry name" value="BPD_transp_2"/>
    <property type="match status" value="1"/>
</dbReference>
<dbReference type="EMBL" id="CP051151">
    <property type="protein sequence ID" value="QLY40993.1"/>
    <property type="molecule type" value="Genomic_DNA"/>
</dbReference>
<dbReference type="AlphaFoldDB" id="A0A7L6N485"/>
<evidence type="ECO:0000313" key="7">
    <source>
        <dbReference type="EMBL" id="QLY40993.1"/>
    </source>
</evidence>
<evidence type="ECO:0000256" key="2">
    <source>
        <dbReference type="ARBA" id="ARBA00022475"/>
    </source>
</evidence>
<evidence type="ECO:0000256" key="1">
    <source>
        <dbReference type="ARBA" id="ARBA00004651"/>
    </source>
</evidence>
<keyword evidence="5 6" id="KW-0472">Membrane</keyword>
<dbReference type="PANTHER" id="PTHR32196">
    <property type="entry name" value="ABC TRANSPORTER PERMEASE PROTEIN YPHD-RELATED-RELATED"/>
    <property type="match status" value="1"/>
</dbReference>
<evidence type="ECO:0000256" key="6">
    <source>
        <dbReference type="SAM" id="Phobius"/>
    </source>
</evidence>
<proteinExistence type="predicted"/>
<dbReference type="CDD" id="cd06579">
    <property type="entry name" value="TM_PBP1_transp_AraH_like"/>
    <property type="match status" value="1"/>
</dbReference>
<evidence type="ECO:0000256" key="4">
    <source>
        <dbReference type="ARBA" id="ARBA00022989"/>
    </source>
</evidence>
<feature type="transmembrane region" description="Helical" evidence="6">
    <location>
        <begin position="12"/>
        <end position="32"/>
    </location>
</feature>
<reference evidence="7 8" key="1">
    <citation type="submission" date="2020-04" db="EMBL/GenBank/DDBJ databases">
        <authorList>
            <person name="Zheng R.K."/>
            <person name="Sun C.M."/>
        </authorList>
    </citation>
    <scope>NUCLEOTIDE SEQUENCE [LARGE SCALE GENOMIC DNA]</scope>
    <source>
        <strain evidence="8">zrk29</strain>
    </source>
</reference>
<protein>
    <submittedName>
        <fullName evidence="7">ABC transporter permease</fullName>
    </submittedName>
</protein>
<feature type="transmembrane region" description="Helical" evidence="6">
    <location>
        <begin position="155"/>
        <end position="178"/>
    </location>
</feature>
<dbReference type="RefSeq" id="WP_376739692.1">
    <property type="nucleotide sequence ID" value="NZ_CP051151.1"/>
</dbReference>
<keyword evidence="3 6" id="KW-0812">Transmembrane</keyword>
<feature type="transmembrane region" description="Helical" evidence="6">
    <location>
        <begin position="264"/>
        <end position="282"/>
    </location>
</feature>